<evidence type="ECO:0000256" key="2">
    <source>
        <dbReference type="ARBA" id="ARBA00022475"/>
    </source>
</evidence>
<dbReference type="Pfam" id="PF02706">
    <property type="entry name" value="Wzz"/>
    <property type="match status" value="1"/>
</dbReference>
<evidence type="ECO:0000256" key="1">
    <source>
        <dbReference type="ARBA" id="ARBA00004651"/>
    </source>
</evidence>
<protein>
    <recommendedName>
        <fullName evidence="8">Polysaccharide chain length determinant N-terminal domain-containing protein</fullName>
    </recommendedName>
</protein>
<keyword evidence="5 7" id="KW-0472">Membrane</keyword>
<feature type="compositionally biased region" description="Basic and acidic residues" evidence="6">
    <location>
        <begin position="227"/>
        <end position="240"/>
    </location>
</feature>
<keyword evidence="2" id="KW-1003">Cell membrane</keyword>
<feature type="transmembrane region" description="Helical" evidence="7">
    <location>
        <begin position="31"/>
        <end position="50"/>
    </location>
</feature>
<evidence type="ECO:0000256" key="4">
    <source>
        <dbReference type="ARBA" id="ARBA00022989"/>
    </source>
</evidence>
<dbReference type="InterPro" id="IPR003856">
    <property type="entry name" value="LPS_length_determ_N"/>
</dbReference>
<evidence type="ECO:0000313" key="9">
    <source>
        <dbReference type="EMBL" id="ESQ98011.1"/>
    </source>
</evidence>
<keyword evidence="4 7" id="KW-1133">Transmembrane helix</keyword>
<evidence type="ECO:0000256" key="7">
    <source>
        <dbReference type="SAM" id="Phobius"/>
    </source>
</evidence>
<feature type="domain" description="Polysaccharide chain length determinant N-terminal" evidence="8">
    <location>
        <begin position="15"/>
        <end position="106"/>
    </location>
</feature>
<dbReference type="PANTHER" id="PTHR32309:SF31">
    <property type="entry name" value="CAPSULAR EXOPOLYSACCHARIDE FAMILY"/>
    <property type="match status" value="1"/>
</dbReference>
<name>V4RXZ3_STUCH</name>
<dbReference type="EMBL" id="AOFQ01000056">
    <property type="protein sequence ID" value="ESQ98011.1"/>
    <property type="molecule type" value="Genomic_DNA"/>
</dbReference>
<comment type="caution">
    <text evidence="9">The sequence shown here is derived from an EMBL/GenBank/DDBJ whole genome shotgun (WGS) entry which is preliminary data.</text>
</comment>
<feature type="region of interest" description="Disordered" evidence="6">
    <location>
        <begin position="187"/>
        <end position="240"/>
    </location>
</feature>
<sequence>MTALTRSSLEYDADNRIDLAGIMRTAYDHKALIITITGFFAALGVLYALIATPIYQATAMIQIEPKKAAITGVPEVSARPDSVSQAVTEISLLKSRAVLGKAVEELKLYIVAQPRHFPVFGAFIARRHDPATDGALAAPLFGLSSYAWGGEKLEVFQLDVPEAYLGVELTLVAGTAGAYTLHDDEHEPILRGQPGQSGGGEPGFQGADRPAGRASGHRVRAGPQPSADHRAGLPESPEGR</sequence>
<organism evidence="9 10">
    <name type="scientific">Stutzerimonas chloritidismutans AW-1</name>
    <dbReference type="NCBI Taxonomy" id="1263865"/>
    <lineage>
        <taxon>Bacteria</taxon>
        <taxon>Pseudomonadati</taxon>
        <taxon>Pseudomonadota</taxon>
        <taxon>Gammaproteobacteria</taxon>
        <taxon>Pseudomonadales</taxon>
        <taxon>Pseudomonadaceae</taxon>
        <taxon>Stutzerimonas</taxon>
    </lineage>
</organism>
<dbReference type="PANTHER" id="PTHR32309">
    <property type="entry name" value="TYROSINE-PROTEIN KINASE"/>
    <property type="match status" value="1"/>
</dbReference>
<evidence type="ECO:0000256" key="6">
    <source>
        <dbReference type="SAM" id="MobiDB-lite"/>
    </source>
</evidence>
<dbReference type="PATRIC" id="fig|1263865.4.peg.3565"/>
<reference evidence="9 10" key="1">
    <citation type="submission" date="2013-07" db="EMBL/GenBank/DDBJ databases">
        <authorList>
            <person name="Schaap P.J."/>
            <person name="Mehboob F."/>
            <person name="Oosterkamp M.J."/>
            <person name="de Vos W.M."/>
            <person name="Stams A.J.M."/>
            <person name="Koehorst J.J."/>
        </authorList>
    </citation>
    <scope>NUCLEOTIDE SEQUENCE [LARGE SCALE GENOMIC DNA]</scope>
    <source>
        <strain evidence="9 10">AW-1</strain>
    </source>
</reference>
<dbReference type="Proteomes" id="UP000017822">
    <property type="component" value="Unassembled WGS sequence"/>
</dbReference>
<accession>V4RXZ3</accession>
<dbReference type="AlphaFoldDB" id="V4RXZ3"/>
<keyword evidence="3 7" id="KW-0812">Transmembrane</keyword>
<dbReference type="Pfam" id="PF23607">
    <property type="entry name" value="WZC_N"/>
    <property type="match status" value="1"/>
</dbReference>
<gene>
    <name evidence="9" type="ORF">F753_18495</name>
</gene>
<evidence type="ECO:0000259" key="8">
    <source>
        <dbReference type="Pfam" id="PF02706"/>
    </source>
</evidence>
<evidence type="ECO:0000256" key="3">
    <source>
        <dbReference type="ARBA" id="ARBA00022692"/>
    </source>
</evidence>
<proteinExistence type="predicted"/>
<evidence type="ECO:0000313" key="10">
    <source>
        <dbReference type="Proteomes" id="UP000017822"/>
    </source>
</evidence>
<dbReference type="InterPro" id="IPR050445">
    <property type="entry name" value="Bact_polysacc_biosynth/exp"/>
</dbReference>
<comment type="subcellular location">
    <subcellularLocation>
        <location evidence="1">Cell membrane</location>
        <topology evidence="1">Multi-pass membrane protein</topology>
    </subcellularLocation>
</comment>
<evidence type="ECO:0000256" key="5">
    <source>
        <dbReference type="ARBA" id="ARBA00023136"/>
    </source>
</evidence>
<dbReference type="GO" id="GO:0005886">
    <property type="term" value="C:plasma membrane"/>
    <property type="evidence" value="ECO:0007669"/>
    <property type="project" value="UniProtKB-SubCell"/>
</dbReference>